<dbReference type="InterPro" id="IPR002018">
    <property type="entry name" value="CarbesteraseB"/>
</dbReference>
<name>A0A821T4F2_9NEOP</name>
<protein>
    <recommendedName>
        <fullName evidence="2">Carboxylesterase type B domain-containing protein</fullName>
    </recommendedName>
</protein>
<evidence type="ECO:0000256" key="1">
    <source>
        <dbReference type="ARBA" id="ARBA00023180"/>
    </source>
</evidence>
<organism evidence="3 4">
    <name type="scientific">Pieris macdunnoughi</name>
    <dbReference type="NCBI Taxonomy" id="345717"/>
    <lineage>
        <taxon>Eukaryota</taxon>
        <taxon>Metazoa</taxon>
        <taxon>Ecdysozoa</taxon>
        <taxon>Arthropoda</taxon>
        <taxon>Hexapoda</taxon>
        <taxon>Insecta</taxon>
        <taxon>Pterygota</taxon>
        <taxon>Neoptera</taxon>
        <taxon>Endopterygota</taxon>
        <taxon>Lepidoptera</taxon>
        <taxon>Glossata</taxon>
        <taxon>Ditrysia</taxon>
        <taxon>Papilionoidea</taxon>
        <taxon>Pieridae</taxon>
        <taxon>Pierinae</taxon>
        <taxon>Pieris</taxon>
    </lineage>
</organism>
<evidence type="ECO:0000259" key="2">
    <source>
        <dbReference type="Pfam" id="PF00135"/>
    </source>
</evidence>
<keyword evidence="4" id="KW-1185">Reference proteome</keyword>
<reference evidence="3" key="1">
    <citation type="submission" date="2021-02" db="EMBL/GenBank/DDBJ databases">
        <authorList>
            <person name="Steward A R."/>
        </authorList>
    </citation>
    <scope>NUCLEOTIDE SEQUENCE</scope>
</reference>
<dbReference type="InterPro" id="IPR050309">
    <property type="entry name" value="Type-B_Carboxylest/Lipase"/>
</dbReference>
<feature type="domain" description="Carboxylesterase type B" evidence="2">
    <location>
        <begin position="3"/>
        <end position="463"/>
    </location>
</feature>
<dbReference type="AlphaFoldDB" id="A0A821T4F2"/>
<dbReference type="Gene3D" id="3.40.50.1820">
    <property type="entry name" value="alpha/beta hydrolase"/>
    <property type="match status" value="1"/>
</dbReference>
<sequence>MAQGKMRGLERDGYISYLGVPYASAKENGRYKKAGIAPTWTGIRESRDPYCTPRSEVEDCLQLDVHLPKVGKSLPILVWVKGSSGDYHPGKLVQEGIIVVIVRHRLGAVGFMCSQEDQIPGNAGVKDLVLALRWVRDNIVAFKGNPHRVVVAGQSFGAAMVETLTLSSMARGLYHGIILQGGTVLAPWAFNYDANDKTDYMKITMNGTQSLLKSAIPDVVSNSEDLDVPYYPFGICKEKAFKNEETLLSEAPFNSFIKGKFTSVPTIIGYNSNEAYVFVSMLKQIKAVKKMARDVMFLLPMELQLTNEREMHPLSKQLMDAYFKDNMSISSLLEYHRDVYFMCHIHRSAIFHATTGPVYYYQFSHSGRVGVEIESGVEKTGAAHSDELGYLFPNDVVDFDGDDATVHQHLTKLWTNFVKNLNPNSEHNGYQWSPLDPYEPRLLDIQTEPRMIDFPHHRHAEMWDEIYEKYFFRRH</sequence>
<comment type="caution">
    <text evidence="3">The sequence shown here is derived from an EMBL/GenBank/DDBJ whole genome shotgun (WGS) entry which is preliminary data.</text>
</comment>
<evidence type="ECO:0000313" key="4">
    <source>
        <dbReference type="Proteomes" id="UP000663880"/>
    </source>
</evidence>
<dbReference type="EMBL" id="CAJOBZ010000022">
    <property type="protein sequence ID" value="CAF4866401.1"/>
    <property type="molecule type" value="Genomic_DNA"/>
</dbReference>
<dbReference type="OrthoDB" id="19653at2759"/>
<proteinExistence type="predicted"/>
<gene>
    <name evidence="3" type="ORF">PMACD_LOCUS8364</name>
</gene>
<dbReference type="SUPFAM" id="SSF53474">
    <property type="entry name" value="alpha/beta-Hydrolases"/>
    <property type="match status" value="1"/>
</dbReference>
<dbReference type="InterPro" id="IPR029058">
    <property type="entry name" value="AB_hydrolase_fold"/>
</dbReference>
<accession>A0A821T4F2</accession>
<evidence type="ECO:0000313" key="3">
    <source>
        <dbReference type="EMBL" id="CAF4866401.1"/>
    </source>
</evidence>
<keyword evidence="1" id="KW-0325">Glycoprotein</keyword>
<dbReference type="Proteomes" id="UP000663880">
    <property type="component" value="Unassembled WGS sequence"/>
</dbReference>
<dbReference type="PANTHER" id="PTHR11559">
    <property type="entry name" value="CARBOXYLESTERASE"/>
    <property type="match status" value="1"/>
</dbReference>
<dbReference type="Pfam" id="PF00135">
    <property type="entry name" value="COesterase"/>
    <property type="match status" value="1"/>
</dbReference>